<keyword evidence="2" id="KW-0997">Cell inner membrane</keyword>
<comment type="caution">
    <text evidence="10">The sequence shown here is derived from an EMBL/GenBank/DDBJ whole genome shotgun (WGS) entry which is preliminary data.</text>
</comment>
<proteinExistence type="inferred from homology"/>
<evidence type="ECO:0000259" key="9">
    <source>
        <dbReference type="PROSITE" id="PS50885"/>
    </source>
</evidence>
<evidence type="ECO:0000256" key="4">
    <source>
        <dbReference type="ARBA" id="ARBA00029447"/>
    </source>
</evidence>
<keyword evidence="6" id="KW-1133">Transmembrane helix</keyword>
<dbReference type="InterPro" id="IPR004090">
    <property type="entry name" value="Chemotax_Me-accpt_rcpt"/>
</dbReference>
<feature type="transmembrane region" description="Helical" evidence="6">
    <location>
        <begin position="323"/>
        <end position="345"/>
    </location>
</feature>
<evidence type="ECO:0000259" key="8">
    <source>
        <dbReference type="PROSITE" id="PS50192"/>
    </source>
</evidence>
<evidence type="ECO:0000313" key="10">
    <source>
        <dbReference type="EMBL" id="GGF72197.1"/>
    </source>
</evidence>
<protein>
    <submittedName>
        <fullName evidence="10">Methyl-accepting chemotaxis protein</fullName>
    </submittedName>
</protein>
<dbReference type="Proteomes" id="UP000606044">
    <property type="component" value="Unassembled WGS sequence"/>
</dbReference>
<dbReference type="PRINTS" id="PR00260">
    <property type="entry name" value="CHEMTRNSDUCR"/>
</dbReference>
<evidence type="ECO:0000256" key="2">
    <source>
        <dbReference type="ARBA" id="ARBA00022519"/>
    </source>
</evidence>
<dbReference type="InterPro" id="IPR003660">
    <property type="entry name" value="HAMP_dom"/>
</dbReference>
<evidence type="ECO:0000259" key="7">
    <source>
        <dbReference type="PROSITE" id="PS50111"/>
    </source>
</evidence>
<keyword evidence="6" id="KW-0472">Membrane</keyword>
<keyword evidence="11" id="KW-1185">Reference proteome</keyword>
<reference evidence="10" key="1">
    <citation type="journal article" date="2014" name="Int. J. Syst. Evol. Microbiol.">
        <title>Complete genome sequence of Corynebacterium casei LMG S-19264T (=DSM 44701T), isolated from a smear-ripened cheese.</title>
        <authorList>
            <consortium name="US DOE Joint Genome Institute (JGI-PGF)"/>
            <person name="Walter F."/>
            <person name="Albersmeier A."/>
            <person name="Kalinowski J."/>
            <person name="Ruckert C."/>
        </authorList>
    </citation>
    <scope>NUCLEOTIDE SEQUENCE</scope>
    <source>
        <strain evidence="10">CCM 7897</strain>
    </source>
</reference>
<evidence type="ECO:0000256" key="3">
    <source>
        <dbReference type="ARBA" id="ARBA00023224"/>
    </source>
</evidence>
<dbReference type="GO" id="GO:0006935">
    <property type="term" value="P:chemotaxis"/>
    <property type="evidence" value="ECO:0007669"/>
    <property type="project" value="InterPro"/>
</dbReference>
<dbReference type="RefSeq" id="WP_188580902.1">
    <property type="nucleotide sequence ID" value="NZ_BMCT01000005.1"/>
</dbReference>
<dbReference type="AlphaFoldDB" id="A0A917C526"/>
<dbReference type="SMART" id="SM00283">
    <property type="entry name" value="MA"/>
    <property type="match status" value="1"/>
</dbReference>
<evidence type="ECO:0000313" key="11">
    <source>
        <dbReference type="Proteomes" id="UP000606044"/>
    </source>
</evidence>
<dbReference type="Pfam" id="PF00015">
    <property type="entry name" value="MCPsignal"/>
    <property type="match status" value="1"/>
</dbReference>
<keyword evidence="3 5" id="KW-0807">Transducer</keyword>
<dbReference type="InterPro" id="IPR000727">
    <property type="entry name" value="T_SNARE_dom"/>
</dbReference>
<feature type="domain" description="T-SNARE coiled-coil homology" evidence="8">
    <location>
        <begin position="592"/>
        <end position="654"/>
    </location>
</feature>
<dbReference type="PANTHER" id="PTHR32089">
    <property type="entry name" value="METHYL-ACCEPTING CHEMOTAXIS PROTEIN MCPB"/>
    <property type="match status" value="1"/>
</dbReference>
<dbReference type="CDD" id="cd06225">
    <property type="entry name" value="HAMP"/>
    <property type="match status" value="1"/>
</dbReference>
<comment type="subcellular location">
    <subcellularLocation>
        <location evidence="1">Cell inner membrane</location>
        <topology evidence="1">Multi-pass membrane protein</topology>
    </subcellularLocation>
</comment>
<gene>
    <name evidence="10" type="ORF">GCM10007301_34980</name>
</gene>
<feature type="domain" description="HAMP" evidence="9">
    <location>
        <begin position="346"/>
        <end position="399"/>
    </location>
</feature>
<dbReference type="InterPro" id="IPR004089">
    <property type="entry name" value="MCPsignal_dom"/>
</dbReference>
<evidence type="ECO:0000256" key="5">
    <source>
        <dbReference type="PROSITE-ProRule" id="PRU00284"/>
    </source>
</evidence>
<evidence type="ECO:0000256" key="1">
    <source>
        <dbReference type="ARBA" id="ARBA00004429"/>
    </source>
</evidence>
<dbReference type="GO" id="GO:0005886">
    <property type="term" value="C:plasma membrane"/>
    <property type="evidence" value="ECO:0007669"/>
    <property type="project" value="UniProtKB-SubCell"/>
</dbReference>
<reference evidence="10" key="2">
    <citation type="submission" date="2020-09" db="EMBL/GenBank/DDBJ databases">
        <authorList>
            <person name="Sun Q."/>
            <person name="Sedlacek I."/>
        </authorList>
    </citation>
    <scope>NUCLEOTIDE SEQUENCE</scope>
    <source>
        <strain evidence="10">CCM 7897</strain>
    </source>
</reference>
<dbReference type="GO" id="GO:0004888">
    <property type="term" value="F:transmembrane signaling receptor activity"/>
    <property type="evidence" value="ECO:0007669"/>
    <property type="project" value="InterPro"/>
</dbReference>
<dbReference type="SMART" id="SM00304">
    <property type="entry name" value="HAMP"/>
    <property type="match status" value="2"/>
</dbReference>
<sequence>MVITIRSALISLFCLMSGVIIVMCALSLHAAKQAYDGARRANAFAAVEMDVLEALSVFRLERGSMVALLNVDGGYAAAQRDQMAERRKIATTAMTAAFAKLEDETDPKLSALGKDLRSQFANMDKQREAADRNLPLPLAQREAGLSKRINDDGGRLMATMERFLDTAEDGMRENDPTLSQFILARTMAWDVRSYVGSVNGLLNSVVGAERPFKPEEDRQVTDLDGRTLAGWKPVLAVAEADNTPAALVSLIKSADTAYYGGAFKTQRDGMLANLRNGKAAGIPLNDWRAASQVQNVFSDVAMGAIKASVTAATAHEKTALRNLFLYGAVLVFAVVLTIVGLLVVIRRVTRPISQLTTAMTDVAAGDLDAHIPGAERRDEIGAMAKALLVFKESLTRNREMEAAAARQRTEAEAERRRAMQQLASDFEREVGSIIGTVASSSQQLQSTASRMASAAEKTSSQSTAVAAAAEEASTNVVMVASSAEELGSSVDEIARQVQQSAKMSVSAVQEAEKTGSVIQDLADAAGKIGHVVGLISTIAEQTNLLALNATIEAARAGDAGKGFAVVASEVKALATQTAKATEEIESQIGAIQATTKEAVMVIQGVGAQIRQMNDVASSISAAVEQQGVATREIVRNVDQAATGTNSVTGHISDVARTADETGMAASEVLSASGALTEQARRLEGQMQQFLATVRAA</sequence>
<dbReference type="PROSITE" id="PS50885">
    <property type="entry name" value="HAMP"/>
    <property type="match status" value="1"/>
</dbReference>
<dbReference type="GO" id="GO:0007165">
    <property type="term" value="P:signal transduction"/>
    <property type="evidence" value="ECO:0007669"/>
    <property type="project" value="UniProtKB-KW"/>
</dbReference>
<evidence type="ECO:0000256" key="6">
    <source>
        <dbReference type="SAM" id="Phobius"/>
    </source>
</evidence>
<keyword evidence="6" id="KW-0812">Transmembrane</keyword>
<dbReference type="PANTHER" id="PTHR32089:SF112">
    <property type="entry name" value="LYSOZYME-LIKE PROTEIN-RELATED"/>
    <property type="match status" value="1"/>
</dbReference>
<dbReference type="Gene3D" id="6.10.340.10">
    <property type="match status" value="1"/>
</dbReference>
<comment type="similarity">
    <text evidence="4">Belongs to the methyl-accepting chemotaxis (MCP) protein family.</text>
</comment>
<dbReference type="PROSITE" id="PS50192">
    <property type="entry name" value="T_SNARE"/>
    <property type="match status" value="1"/>
</dbReference>
<feature type="domain" description="Methyl-accepting transducer" evidence="7">
    <location>
        <begin position="440"/>
        <end position="676"/>
    </location>
</feature>
<keyword evidence="2" id="KW-1003">Cell membrane</keyword>
<dbReference type="PROSITE" id="PS50111">
    <property type="entry name" value="CHEMOTAXIS_TRANSDUC_2"/>
    <property type="match status" value="1"/>
</dbReference>
<dbReference type="Gene3D" id="1.10.287.950">
    <property type="entry name" value="Methyl-accepting chemotaxis protein"/>
    <property type="match status" value="1"/>
</dbReference>
<dbReference type="SUPFAM" id="SSF58104">
    <property type="entry name" value="Methyl-accepting chemotaxis protein (MCP) signaling domain"/>
    <property type="match status" value="1"/>
</dbReference>
<accession>A0A917C526</accession>
<dbReference type="EMBL" id="BMCT01000005">
    <property type="protein sequence ID" value="GGF72197.1"/>
    <property type="molecule type" value="Genomic_DNA"/>
</dbReference>
<organism evidence="10 11">
    <name type="scientific">Azorhizobium oxalatiphilum</name>
    <dbReference type="NCBI Taxonomy" id="980631"/>
    <lineage>
        <taxon>Bacteria</taxon>
        <taxon>Pseudomonadati</taxon>
        <taxon>Pseudomonadota</taxon>
        <taxon>Alphaproteobacteria</taxon>
        <taxon>Hyphomicrobiales</taxon>
        <taxon>Xanthobacteraceae</taxon>
        <taxon>Azorhizobium</taxon>
    </lineage>
</organism>
<dbReference type="Pfam" id="PF00672">
    <property type="entry name" value="HAMP"/>
    <property type="match status" value="1"/>
</dbReference>
<name>A0A917C526_9HYPH</name>